<evidence type="ECO:0000256" key="2">
    <source>
        <dbReference type="ARBA" id="ARBA00022801"/>
    </source>
</evidence>
<dbReference type="PANTHER" id="PTHR11839:SF18">
    <property type="entry name" value="NUDIX HYDROLASE DOMAIN-CONTAINING PROTEIN"/>
    <property type="match status" value="1"/>
</dbReference>
<feature type="domain" description="Nudix hydrolase" evidence="3">
    <location>
        <begin position="40"/>
        <end position="169"/>
    </location>
</feature>
<comment type="caution">
    <text evidence="4">The sequence shown here is derived from an EMBL/GenBank/DDBJ whole genome shotgun (WGS) entry which is preliminary data.</text>
</comment>
<dbReference type="SUPFAM" id="SSF55811">
    <property type="entry name" value="Nudix"/>
    <property type="match status" value="1"/>
</dbReference>
<gene>
    <name evidence="4" type="ORF">A2625_02130</name>
</gene>
<name>A0A1F4PYQ3_UNCSA</name>
<evidence type="ECO:0000313" key="5">
    <source>
        <dbReference type="Proteomes" id="UP000178724"/>
    </source>
</evidence>
<dbReference type="EMBL" id="METM01000033">
    <property type="protein sequence ID" value="OGB88825.1"/>
    <property type="molecule type" value="Genomic_DNA"/>
</dbReference>
<protein>
    <recommendedName>
        <fullName evidence="3">Nudix hydrolase domain-containing protein</fullName>
    </recommendedName>
</protein>
<dbReference type="GO" id="GO:0006753">
    <property type="term" value="P:nucleoside phosphate metabolic process"/>
    <property type="evidence" value="ECO:0007669"/>
    <property type="project" value="TreeGrafter"/>
</dbReference>
<dbReference type="PROSITE" id="PS00893">
    <property type="entry name" value="NUDIX_BOX"/>
    <property type="match status" value="1"/>
</dbReference>
<evidence type="ECO:0000256" key="1">
    <source>
        <dbReference type="ARBA" id="ARBA00001946"/>
    </source>
</evidence>
<proteinExistence type="predicted"/>
<dbReference type="PROSITE" id="PS51462">
    <property type="entry name" value="NUDIX"/>
    <property type="match status" value="1"/>
</dbReference>
<dbReference type="Gene3D" id="3.90.79.10">
    <property type="entry name" value="Nucleoside Triphosphate Pyrophosphohydrolase"/>
    <property type="match status" value="1"/>
</dbReference>
<organism evidence="4 5">
    <name type="scientific">candidate division WOR-1 bacterium RIFCSPHIGHO2_01_FULL_53_15</name>
    <dbReference type="NCBI Taxonomy" id="1802564"/>
    <lineage>
        <taxon>Bacteria</taxon>
        <taxon>Bacillati</taxon>
        <taxon>Saganbacteria</taxon>
    </lineage>
</organism>
<comment type="cofactor">
    <cofactor evidence="1">
        <name>Mg(2+)</name>
        <dbReference type="ChEBI" id="CHEBI:18420"/>
    </cofactor>
</comment>
<accession>A0A1F4PYQ3</accession>
<dbReference type="InterPro" id="IPR015797">
    <property type="entry name" value="NUDIX_hydrolase-like_dom_sf"/>
</dbReference>
<dbReference type="GO" id="GO:0016787">
    <property type="term" value="F:hydrolase activity"/>
    <property type="evidence" value="ECO:0007669"/>
    <property type="project" value="UniProtKB-KW"/>
</dbReference>
<dbReference type="InterPro" id="IPR000086">
    <property type="entry name" value="NUDIX_hydrolase_dom"/>
</dbReference>
<dbReference type="Pfam" id="PF00293">
    <property type="entry name" value="NUDIX"/>
    <property type="match status" value="1"/>
</dbReference>
<evidence type="ECO:0000313" key="4">
    <source>
        <dbReference type="EMBL" id="OGB88825.1"/>
    </source>
</evidence>
<dbReference type="FunFam" id="3.90.79.10:FF:000024">
    <property type="entry name" value="ADP-ribose pyrophosphatase"/>
    <property type="match status" value="1"/>
</dbReference>
<dbReference type="AlphaFoldDB" id="A0A1F4PYQ3"/>
<sequence length="181" mass="20268">MAKLEEKEINSKKVFEGRLLKVRVDTVKLPNGVESTREVVEHPGAVAVVAITQDNELVLIRQFRQATGEVLLEVPAGVPEKNEAGEAAARRELEEETGYHAKNVKKIWEGYASPGYSNEIIQFFLATDMNLMKQKTDEDELIEVDLVDLELCLDLVKTGKIRDNKTMIGVLIAEMFIKGDL</sequence>
<evidence type="ECO:0000259" key="3">
    <source>
        <dbReference type="PROSITE" id="PS51462"/>
    </source>
</evidence>
<dbReference type="Proteomes" id="UP000178724">
    <property type="component" value="Unassembled WGS sequence"/>
</dbReference>
<dbReference type="GO" id="GO:0019693">
    <property type="term" value="P:ribose phosphate metabolic process"/>
    <property type="evidence" value="ECO:0007669"/>
    <property type="project" value="TreeGrafter"/>
</dbReference>
<dbReference type="PANTHER" id="PTHR11839">
    <property type="entry name" value="UDP/ADP-SUGAR PYROPHOSPHATASE"/>
    <property type="match status" value="1"/>
</dbReference>
<keyword evidence="2" id="KW-0378">Hydrolase</keyword>
<dbReference type="InterPro" id="IPR020084">
    <property type="entry name" value="NUDIX_hydrolase_CS"/>
</dbReference>
<reference evidence="4 5" key="1">
    <citation type="journal article" date="2016" name="Nat. Commun.">
        <title>Thousands of microbial genomes shed light on interconnected biogeochemical processes in an aquifer system.</title>
        <authorList>
            <person name="Anantharaman K."/>
            <person name="Brown C.T."/>
            <person name="Hug L.A."/>
            <person name="Sharon I."/>
            <person name="Castelle C.J."/>
            <person name="Probst A.J."/>
            <person name="Thomas B.C."/>
            <person name="Singh A."/>
            <person name="Wilkins M.J."/>
            <person name="Karaoz U."/>
            <person name="Brodie E.L."/>
            <person name="Williams K.H."/>
            <person name="Hubbard S.S."/>
            <person name="Banfield J.F."/>
        </authorList>
    </citation>
    <scope>NUCLEOTIDE SEQUENCE [LARGE SCALE GENOMIC DNA]</scope>
</reference>
<dbReference type="GO" id="GO:0005829">
    <property type="term" value="C:cytosol"/>
    <property type="evidence" value="ECO:0007669"/>
    <property type="project" value="TreeGrafter"/>
</dbReference>